<proteinExistence type="predicted"/>
<protein>
    <submittedName>
        <fullName evidence="2">Uncharacterized protein</fullName>
    </submittedName>
</protein>
<feature type="signal peptide" evidence="1">
    <location>
        <begin position="1"/>
        <end position="24"/>
    </location>
</feature>
<organism evidence="2 3">
    <name type="scientific">Cupriavidus pampae</name>
    <dbReference type="NCBI Taxonomy" id="659251"/>
    <lineage>
        <taxon>Bacteria</taxon>
        <taxon>Pseudomonadati</taxon>
        <taxon>Pseudomonadota</taxon>
        <taxon>Betaproteobacteria</taxon>
        <taxon>Burkholderiales</taxon>
        <taxon>Burkholderiaceae</taxon>
        <taxon>Cupriavidus</taxon>
    </lineage>
</organism>
<gene>
    <name evidence="2" type="ORF">LMG32289_05395</name>
</gene>
<accession>A0ABM8XTL4</accession>
<feature type="chain" id="PRO_5046571116" evidence="1">
    <location>
        <begin position="25"/>
        <end position="391"/>
    </location>
</feature>
<reference evidence="2 3" key="1">
    <citation type="submission" date="2021-08" db="EMBL/GenBank/DDBJ databases">
        <authorList>
            <person name="Peeters C."/>
        </authorList>
    </citation>
    <scope>NUCLEOTIDE SEQUENCE [LARGE SCALE GENOMIC DNA]</scope>
    <source>
        <strain evidence="2 3">LMG 32289</strain>
    </source>
</reference>
<dbReference type="Proteomes" id="UP000706525">
    <property type="component" value="Unassembled WGS sequence"/>
</dbReference>
<name>A0ABM8XTL4_9BURK</name>
<comment type="caution">
    <text evidence="2">The sequence shown here is derived from an EMBL/GenBank/DDBJ whole genome shotgun (WGS) entry which is preliminary data.</text>
</comment>
<evidence type="ECO:0000256" key="1">
    <source>
        <dbReference type="SAM" id="SignalP"/>
    </source>
</evidence>
<evidence type="ECO:0000313" key="2">
    <source>
        <dbReference type="EMBL" id="CAG9183699.1"/>
    </source>
</evidence>
<sequence length="391" mass="40980">MKRLNTVHKLIVSATLLSASGLAAGWGCPAVVDSIWSTGITASAGTVAGALNGMMETYAVSRVLNGMRVQSAMKVLAMQINASAEKETTVNMGAKQGMASVFADLSQRETVHSTIMDYNAATGQGYDPCGEVTRSQGVAVAIGEAARDMQDKVIRELDAGPGRFIRDKTAIFTRRLQDAKGIYCTADEAAAGLCASAGQYAGLDVDAANLFASADINSAQNTAKNAFLNNLFGVPRTAISAETAKTPAGQSYLDAKRSEDAIRSVSQASFKSIQSWTERRGDGQAGQSVLDALQAKIGTYAGGDNYEEWAKSKASMSERGLLVEYAKMSATELYLLNQTYQQAGRMEGLTAAMLAARARNAGGVNGGQGIAVLSDAAAQQAQDRAARAKVQ</sequence>
<evidence type="ECO:0000313" key="3">
    <source>
        <dbReference type="Proteomes" id="UP000706525"/>
    </source>
</evidence>
<dbReference type="RefSeq" id="WP_223993978.1">
    <property type="nucleotide sequence ID" value="NZ_CAJZAG010000012.1"/>
</dbReference>
<keyword evidence="3" id="KW-1185">Reference proteome</keyword>
<keyword evidence="1" id="KW-0732">Signal</keyword>
<dbReference type="EMBL" id="CAJZAG010000012">
    <property type="protein sequence ID" value="CAG9183699.1"/>
    <property type="molecule type" value="Genomic_DNA"/>
</dbReference>